<accession>A0ABQ0NZF1</accession>
<evidence type="ECO:0000313" key="2">
    <source>
        <dbReference type="EMBL" id="GBQ07316.1"/>
    </source>
</evidence>
<reference evidence="2" key="1">
    <citation type="submission" date="2013-04" db="EMBL/GenBank/DDBJ databases">
        <title>The genome sequencing project of 58 acetic acid bacteria.</title>
        <authorList>
            <person name="Okamoto-Kainuma A."/>
            <person name="Ishikawa M."/>
            <person name="Umino S."/>
            <person name="Koizumi Y."/>
            <person name="Shiwa Y."/>
            <person name="Yoshikawa H."/>
            <person name="Matsutani M."/>
            <person name="Matsushita K."/>
        </authorList>
    </citation>
    <scope>NUCLEOTIDE SEQUENCE</scope>
    <source>
        <strain evidence="2">DSM 15669</strain>
    </source>
</reference>
<comment type="caution">
    <text evidence="2">The sequence shown here is derived from an EMBL/GenBank/DDBJ whole genome shotgun (WGS) entry which is preliminary data.</text>
</comment>
<keyword evidence="1" id="KW-1133">Transmembrane helix</keyword>
<dbReference type="RefSeq" id="WP_018979449.1">
    <property type="nucleotide sequence ID" value="NZ_BAQD01000022.1"/>
</dbReference>
<dbReference type="EMBL" id="BAQD01000022">
    <property type="protein sequence ID" value="GBQ07316.1"/>
    <property type="molecule type" value="Genomic_DNA"/>
</dbReference>
<sequence>MTDKQDNDFLLWVSEQQRQMAETIAKEQMGVYERIRSRLAMFLPVLTTTTLAATGGAMAGKFYSPACAILAAGYSITSLCCWRGLYTNYALQSTLISPDYIREIANYVTKFPNPQAETNVLIASYIDNKVVENGKAIWSDRRWLQRVFWGTLLTPALSFIGGLMWLGWRKLC</sequence>
<keyword evidence="1" id="KW-0472">Membrane</keyword>
<keyword evidence="1" id="KW-0812">Transmembrane</keyword>
<evidence type="ECO:0000256" key="1">
    <source>
        <dbReference type="SAM" id="Phobius"/>
    </source>
</evidence>
<dbReference type="Proteomes" id="UP001062901">
    <property type="component" value="Unassembled WGS sequence"/>
</dbReference>
<evidence type="ECO:0008006" key="4">
    <source>
        <dbReference type="Google" id="ProtNLM"/>
    </source>
</evidence>
<feature type="transmembrane region" description="Helical" evidence="1">
    <location>
        <begin position="147"/>
        <end position="168"/>
    </location>
</feature>
<protein>
    <recommendedName>
        <fullName evidence="4">DUF4231 domain-containing protein</fullName>
    </recommendedName>
</protein>
<organism evidence="2 3">
    <name type="scientific">Saccharibacter floricola DSM 15669</name>
    <dbReference type="NCBI Taxonomy" id="1123227"/>
    <lineage>
        <taxon>Bacteria</taxon>
        <taxon>Pseudomonadati</taxon>
        <taxon>Pseudomonadota</taxon>
        <taxon>Alphaproteobacteria</taxon>
        <taxon>Acetobacterales</taxon>
        <taxon>Acetobacteraceae</taxon>
        <taxon>Saccharibacter</taxon>
    </lineage>
</organism>
<feature type="transmembrane region" description="Helical" evidence="1">
    <location>
        <begin position="62"/>
        <end position="82"/>
    </location>
</feature>
<gene>
    <name evidence="2" type="ORF">AA15669_1331</name>
</gene>
<name>A0ABQ0NZF1_9PROT</name>
<feature type="transmembrane region" description="Helical" evidence="1">
    <location>
        <begin position="39"/>
        <end position="56"/>
    </location>
</feature>
<proteinExistence type="predicted"/>
<evidence type="ECO:0000313" key="3">
    <source>
        <dbReference type="Proteomes" id="UP001062901"/>
    </source>
</evidence>
<keyword evidence="3" id="KW-1185">Reference proteome</keyword>